<dbReference type="Gene3D" id="1.10.10.10">
    <property type="entry name" value="Winged helix-like DNA-binding domain superfamily/Winged helix DNA-binding domain"/>
    <property type="match status" value="1"/>
</dbReference>
<feature type="domain" description="Transcription regulator PadR N-terminal" evidence="1">
    <location>
        <begin position="22"/>
        <end position="99"/>
    </location>
</feature>
<dbReference type="InterPro" id="IPR036390">
    <property type="entry name" value="WH_DNA-bd_sf"/>
</dbReference>
<accession>A0A6P1MMR6</accession>
<dbReference type="PANTHER" id="PTHR33169">
    <property type="entry name" value="PADR-FAMILY TRANSCRIPTIONAL REGULATOR"/>
    <property type="match status" value="1"/>
</dbReference>
<dbReference type="Proteomes" id="UP000463883">
    <property type="component" value="Chromosome"/>
</dbReference>
<dbReference type="SUPFAM" id="SSF46785">
    <property type="entry name" value="Winged helix' DNA-binding domain"/>
    <property type="match status" value="1"/>
</dbReference>
<protein>
    <submittedName>
        <fullName evidence="2">PadR family transcriptional regulator</fullName>
    </submittedName>
</protein>
<dbReference type="AlphaFoldDB" id="A0A6P1MMR6"/>
<dbReference type="PANTHER" id="PTHR33169:SF14">
    <property type="entry name" value="TRANSCRIPTIONAL REGULATOR RV3488"/>
    <property type="match status" value="1"/>
</dbReference>
<dbReference type="InterPro" id="IPR052509">
    <property type="entry name" value="Metal_resp_DNA-bind_regulator"/>
</dbReference>
<dbReference type="InterPro" id="IPR005149">
    <property type="entry name" value="Tscrpt_reg_PadR_N"/>
</dbReference>
<proteinExistence type="predicted"/>
<organism evidence="2 3">
    <name type="scientific">Aminipila terrae</name>
    <dbReference type="NCBI Taxonomy" id="2697030"/>
    <lineage>
        <taxon>Bacteria</taxon>
        <taxon>Bacillati</taxon>
        <taxon>Bacillota</taxon>
        <taxon>Clostridia</taxon>
        <taxon>Peptostreptococcales</taxon>
        <taxon>Anaerovoracaceae</taxon>
        <taxon>Aminipila</taxon>
    </lineage>
</organism>
<keyword evidence="3" id="KW-1185">Reference proteome</keyword>
<evidence type="ECO:0000259" key="1">
    <source>
        <dbReference type="Pfam" id="PF03551"/>
    </source>
</evidence>
<dbReference type="InterPro" id="IPR036388">
    <property type="entry name" value="WH-like_DNA-bd_sf"/>
</dbReference>
<dbReference type="RefSeq" id="WP_162362723.1">
    <property type="nucleotide sequence ID" value="NZ_CP047591.1"/>
</dbReference>
<evidence type="ECO:0000313" key="2">
    <source>
        <dbReference type="EMBL" id="QHI72956.1"/>
    </source>
</evidence>
<sequence length="125" mass="14040">MFIDMNCPCQGKNLDKMLQPLILCILAEGGDMHGFALLREIGKMERFADSKPDATGVYRYLKKMESSGLLTSKWDMEDDGSGNPKRIFSITTQGKACLANWSVALYDYNQYIDSLIDMINKAVSK</sequence>
<name>A0A6P1MMR6_9FIRM</name>
<dbReference type="KEGG" id="amic:Ami3637_11565"/>
<dbReference type="Pfam" id="PF03551">
    <property type="entry name" value="PadR"/>
    <property type="match status" value="1"/>
</dbReference>
<dbReference type="EMBL" id="CP047591">
    <property type="protein sequence ID" value="QHI72956.1"/>
    <property type="molecule type" value="Genomic_DNA"/>
</dbReference>
<reference evidence="2 3" key="1">
    <citation type="submission" date="2020-01" db="EMBL/GenBank/DDBJ databases">
        <title>Genomic analysis of Aminipila sp. CBA3637.</title>
        <authorList>
            <person name="Kim Y.B."/>
            <person name="Roh S.W."/>
        </authorList>
    </citation>
    <scope>NUCLEOTIDE SEQUENCE [LARGE SCALE GENOMIC DNA]</scope>
    <source>
        <strain evidence="2 3">CBA3637</strain>
    </source>
</reference>
<evidence type="ECO:0000313" key="3">
    <source>
        <dbReference type="Proteomes" id="UP000463883"/>
    </source>
</evidence>
<gene>
    <name evidence="2" type="ORF">Ami3637_11565</name>
</gene>